<reference evidence="6" key="1">
    <citation type="submission" date="2023-04" db="EMBL/GenBank/DDBJ databases">
        <title>The environmental microbiomes in feedlot watering bowls are a reservoir of florfenicol resistance for bovine respiratory disease pathogens.</title>
        <authorList>
            <person name="Kos D.W."/>
            <person name="Ruzzini A.C."/>
            <person name="Schreiner B."/>
            <person name="Jelinski M.D."/>
        </authorList>
    </citation>
    <scope>NUCLEOTIDE SEQUENCE</scope>
    <source>
        <strain evidence="6">WB3</strain>
        <plasmid evidence="6">unnamed1</plasmid>
    </source>
</reference>
<keyword evidence="6" id="KW-0614">Plasmid</keyword>
<dbReference type="GO" id="GO:0005829">
    <property type="term" value="C:cytosol"/>
    <property type="evidence" value="ECO:0007669"/>
    <property type="project" value="TreeGrafter"/>
</dbReference>
<protein>
    <submittedName>
        <fullName evidence="6">LysR family transcriptional regulator</fullName>
    </submittedName>
</protein>
<keyword evidence="2" id="KW-0805">Transcription regulation</keyword>
<dbReference type="PROSITE" id="PS50931">
    <property type="entry name" value="HTH_LYSR"/>
    <property type="match status" value="1"/>
</dbReference>
<dbReference type="RefSeq" id="WP_131384486.1">
    <property type="nucleotide sequence ID" value="NZ_JASKNE010000005.1"/>
</dbReference>
<proteinExistence type="inferred from homology"/>
<dbReference type="EMBL" id="JASKNE010000005">
    <property type="protein sequence ID" value="MDK1685075.1"/>
    <property type="molecule type" value="Genomic_DNA"/>
</dbReference>
<dbReference type="SUPFAM" id="SSF53850">
    <property type="entry name" value="Periplasmic binding protein-like II"/>
    <property type="match status" value="1"/>
</dbReference>
<dbReference type="InterPro" id="IPR000847">
    <property type="entry name" value="LysR_HTH_N"/>
</dbReference>
<organism evidence="6 7">
    <name type="scientific">Acinetobacter terrestris</name>
    <dbReference type="NCBI Taxonomy" id="2529843"/>
    <lineage>
        <taxon>Bacteria</taxon>
        <taxon>Pseudomonadati</taxon>
        <taxon>Pseudomonadota</taxon>
        <taxon>Gammaproteobacteria</taxon>
        <taxon>Moraxellales</taxon>
        <taxon>Moraxellaceae</taxon>
        <taxon>Acinetobacter</taxon>
        <taxon>Acinetobacter Taxon 24</taxon>
    </lineage>
</organism>
<dbReference type="SUPFAM" id="SSF46785">
    <property type="entry name" value="Winged helix' DNA-binding domain"/>
    <property type="match status" value="1"/>
</dbReference>
<keyword evidence="4" id="KW-0804">Transcription</keyword>
<dbReference type="Pfam" id="PF03466">
    <property type="entry name" value="LysR_substrate"/>
    <property type="match status" value="1"/>
</dbReference>
<dbReference type="PANTHER" id="PTHR30419">
    <property type="entry name" value="HTH-TYPE TRANSCRIPTIONAL REGULATOR YBHD"/>
    <property type="match status" value="1"/>
</dbReference>
<keyword evidence="3" id="KW-0238">DNA-binding</keyword>
<evidence type="ECO:0000259" key="5">
    <source>
        <dbReference type="PROSITE" id="PS50931"/>
    </source>
</evidence>
<dbReference type="InterPro" id="IPR050950">
    <property type="entry name" value="HTH-type_LysR_regulators"/>
</dbReference>
<evidence type="ECO:0000256" key="1">
    <source>
        <dbReference type="ARBA" id="ARBA00009437"/>
    </source>
</evidence>
<geneLocation type="plasmid" evidence="6">
    <name>unnamed1</name>
</geneLocation>
<dbReference type="GO" id="GO:0003677">
    <property type="term" value="F:DNA binding"/>
    <property type="evidence" value="ECO:0007669"/>
    <property type="project" value="UniProtKB-KW"/>
</dbReference>
<dbReference type="PANTHER" id="PTHR30419:SF8">
    <property type="entry name" value="NITROGEN ASSIMILATION TRANSCRIPTIONAL ACTIVATOR-RELATED"/>
    <property type="match status" value="1"/>
</dbReference>
<feature type="domain" description="HTH lysR-type" evidence="5">
    <location>
        <begin position="13"/>
        <end position="70"/>
    </location>
</feature>
<dbReference type="Gene3D" id="3.40.190.290">
    <property type="match status" value="1"/>
</dbReference>
<evidence type="ECO:0000256" key="2">
    <source>
        <dbReference type="ARBA" id="ARBA00023015"/>
    </source>
</evidence>
<dbReference type="Pfam" id="PF00126">
    <property type="entry name" value="HTH_1"/>
    <property type="match status" value="1"/>
</dbReference>
<dbReference type="AlphaFoldDB" id="A0AAW6UZ70"/>
<evidence type="ECO:0000313" key="7">
    <source>
        <dbReference type="Proteomes" id="UP001241935"/>
    </source>
</evidence>
<evidence type="ECO:0000256" key="4">
    <source>
        <dbReference type="ARBA" id="ARBA00023163"/>
    </source>
</evidence>
<evidence type="ECO:0000256" key="3">
    <source>
        <dbReference type="ARBA" id="ARBA00023125"/>
    </source>
</evidence>
<dbReference type="InterPro" id="IPR036388">
    <property type="entry name" value="WH-like_DNA-bd_sf"/>
</dbReference>
<accession>A0AAW6UZ70</accession>
<name>A0AAW6UZ70_9GAMM</name>
<dbReference type="PRINTS" id="PR00039">
    <property type="entry name" value="HTHLYSR"/>
</dbReference>
<dbReference type="GO" id="GO:0003700">
    <property type="term" value="F:DNA-binding transcription factor activity"/>
    <property type="evidence" value="ECO:0007669"/>
    <property type="project" value="InterPro"/>
</dbReference>
<evidence type="ECO:0000313" key="6">
    <source>
        <dbReference type="EMBL" id="MDK1685075.1"/>
    </source>
</evidence>
<sequence length="313" mass="35519">MADLSYSSLNNWFKYRHLVLLETLARTNNMHLAAEQMNLSQPAISKMLKEIENLLGFTVFERLPRSMPVTALGQHVIQYAQRVLNDAKHFVEDIEMLRLGGYGFLKVGGIFAATAMVIPNAIIEIKKQWPLLSIDVVEQTSDHLMEMLSEHTLDLAIGRFTQATQSQYFDFQALGPEPFCIVVNNEHPCAQQKFCPLEQLLEWPWVLYPKGTPIRERMEAAFAQAKVKMPLNTVNTMSMQTFLQILSGAPMIAMLPEAMVNHQVKDGKLCIIETNLILDAQDYGILTRKGEPISEIAQTFMDILLKHSKKNEI</sequence>
<dbReference type="InterPro" id="IPR036390">
    <property type="entry name" value="WH_DNA-bd_sf"/>
</dbReference>
<gene>
    <name evidence="6" type="ORF">QOR41_14895</name>
</gene>
<dbReference type="InterPro" id="IPR005119">
    <property type="entry name" value="LysR_subst-bd"/>
</dbReference>
<comment type="similarity">
    <text evidence="1">Belongs to the LysR transcriptional regulatory family.</text>
</comment>
<comment type="caution">
    <text evidence="6">The sequence shown here is derived from an EMBL/GenBank/DDBJ whole genome shotgun (WGS) entry which is preliminary data.</text>
</comment>
<dbReference type="Proteomes" id="UP001241935">
    <property type="component" value="Unassembled WGS sequence"/>
</dbReference>
<dbReference type="Gene3D" id="1.10.10.10">
    <property type="entry name" value="Winged helix-like DNA-binding domain superfamily/Winged helix DNA-binding domain"/>
    <property type="match status" value="1"/>
</dbReference>